<dbReference type="PRINTS" id="PR00032">
    <property type="entry name" value="HTHARAC"/>
</dbReference>
<reference evidence="5 6" key="1">
    <citation type="submission" date="2021-02" db="EMBL/GenBank/DDBJ databases">
        <authorList>
            <person name="Lee D.-H."/>
        </authorList>
    </citation>
    <scope>NUCLEOTIDE SEQUENCE [LARGE SCALE GENOMIC DNA]</scope>
    <source>
        <strain evidence="5 6">UL073</strain>
    </source>
</reference>
<dbReference type="PANTHER" id="PTHR47894">
    <property type="entry name" value="HTH-TYPE TRANSCRIPTIONAL REGULATOR GADX"/>
    <property type="match status" value="1"/>
</dbReference>
<dbReference type="Pfam" id="PF12625">
    <property type="entry name" value="Arabinose_bd"/>
    <property type="match status" value="1"/>
</dbReference>
<dbReference type="PANTHER" id="PTHR47894:SF1">
    <property type="entry name" value="HTH-TYPE TRANSCRIPTIONAL REGULATOR VQSM"/>
    <property type="match status" value="1"/>
</dbReference>
<evidence type="ECO:0000313" key="5">
    <source>
        <dbReference type="EMBL" id="MBM7059610.1"/>
    </source>
</evidence>
<dbReference type="Gene3D" id="1.10.10.60">
    <property type="entry name" value="Homeodomain-like"/>
    <property type="match status" value="1"/>
</dbReference>
<dbReference type="InterPro" id="IPR020449">
    <property type="entry name" value="Tscrpt_reg_AraC-type_HTH"/>
</dbReference>
<dbReference type="InterPro" id="IPR009057">
    <property type="entry name" value="Homeodomain-like_sf"/>
</dbReference>
<evidence type="ECO:0000259" key="4">
    <source>
        <dbReference type="PROSITE" id="PS01124"/>
    </source>
</evidence>
<keyword evidence="1" id="KW-0805">Transcription regulation</keyword>
<evidence type="ECO:0000256" key="3">
    <source>
        <dbReference type="ARBA" id="ARBA00023163"/>
    </source>
</evidence>
<evidence type="ECO:0000256" key="2">
    <source>
        <dbReference type="ARBA" id="ARBA00023125"/>
    </source>
</evidence>
<dbReference type="Proteomes" id="UP000717995">
    <property type="component" value="Unassembled WGS sequence"/>
</dbReference>
<dbReference type="InterPro" id="IPR032687">
    <property type="entry name" value="AraC-type_N"/>
</dbReference>
<evidence type="ECO:0000256" key="1">
    <source>
        <dbReference type="ARBA" id="ARBA00023015"/>
    </source>
</evidence>
<dbReference type="Pfam" id="PF12833">
    <property type="entry name" value="HTH_18"/>
    <property type="match status" value="1"/>
</dbReference>
<protein>
    <submittedName>
        <fullName evidence="5">AraC family transcriptional regulator</fullName>
    </submittedName>
</protein>
<feature type="domain" description="HTH araC/xylS-type" evidence="4">
    <location>
        <begin position="237"/>
        <end position="335"/>
    </location>
</feature>
<proteinExistence type="predicted"/>
<dbReference type="RefSeq" id="WP_204914534.1">
    <property type="nucleotide sequence ID" value="NZ_JAFEUP010000001.1"/>
</dbReference>
<keyword evidence="6" id="KW-1185">Reference proteome</keyword>
<sequence>MHPATVSAAFISHILDVAERHGCNAAQLLAEIGLDAEQLSDPIRRIPMQRMRELLAAACRASGIAHFGLLVGAAVRPGSYGGLGYVTMTSPTIRDSMSMIRRFGKIVFDSPSSRTFITVADGLVTLEDRRITDLEPYCISQVELVLAGWTAYGRWLAGFDGPLVEVWMMHADPGTAEACERFFGCPVHFNQPTNAVRFAESILDLPIQGADLRAHKSMLLEAEQQLGHSYAPFSTIGRVRSFLIEQLPEGEVSLEAVASKLAMSTRTLQRKLAAEGESFSTVLDAVRMELADYYLRSTDLSIMNIALTLGFSHSSAFSHAFRQLRSVSPADYRKAERDKLTT</sequence>
<dbReference type="SMART" id="SM00342">
    <property type="entry name" value="HTH_ARAC"/>
    <property type="match status" value="1"/>
</dbReference>
<keyword evidence="2" id="KW-0238">DNA-binding</keyword>
<dbReference type="PROSITE" id="PS01124">
    <property type="entry name" value="HTH_ARAC_FAMILY_2"/>
    <property type="match status" value="1"/>
</dbReference>
<organism evidence="5 6">
    <name type="scientific">Zestomonas insulae</name>
    <dbReference type="NCBI Taxonomy" id="2809017"/>
    <lineage>
        <taxon>Bacteria</taxon>
        <taxon>Pseudomonadati</taxon>
        <taxon>Pseudomonadota</taxon>
        <taxon>Gammaproteobacteria</taxon>
        <taxon>Pseudomonadales</taxon>
        <taxon>Pseudomonadaceae</taxon>
        <taxon>Zestomonas</taxon>
    </lineage>
</organism>
<dbReference type="SUPFAM" id="SSF46689">
    <property type="entry name" value="Homeodomain-like"/>
    <property type="match status" value="1"/>
</dbReference>
<comment type="caution">
    <text evidence="5">The sequence shown here is derived from an EMBL/GenBank/DDBJ whole genome shotgun (WGS) entry which is preliminary data.</text>
</comment>
<keyword evidence="3" id="KW-0804">Transcription</keyword>
<dbReference type="EMBL" id="JAFEUP010000001">
    <property type="protein sequence ID" value="MBM7059610.1"/>
    <property type="molecule type" value="Genomic_DNA"/>
</dbReference>
<name>A0ABS2I9Z4_9GAMM</name>
<dbReference type="InterPro" id="IPR018060">
    <property type="entry name" value="HTH_AraC"/>
</dbReference>
<accession>A0ABS2I9Z4</accession>
<gene>
    <name evidence="5" type="ORF">JQX08_02705</name>
</gene>
<evidence type="ECO:0000313" key="6">
    <source>
        <dbReference type="Proteomes" id="UP000717995"/>
    </source>
</evidence>